<dbReference type="InterPro" id="IPR011723">
    <property type="entry name" value="Znf/thioredoxin_put"/>
</dbReference>
<accession>A0A4U8YPZ2</accession>
<sequence length="222" mass="25706">MNITCEKCGGKFNFPDDKVPEDRTLTLSCPRCGNKLSVGPRGGTPAGTAMGFEEDDERKPAIRFDEKEADSYDDDERPFDFMEEDGLTAIVCVKDEERREKVRIALDLLEYSVTQASDTRDALKSMRYHSYDVVVLDAMFDTRNPDVNGVMIYLNRQPMVTRRHMTVFLMSDTHRTRDEMVGFHKSVNMVVNNRDIDKIDMILQKGVRENTLFYRIYNEFSR</sequence>
<name>A0A4U8YPZ2_9BACT</name>
<evidence type="ECO:0000313" key="4">
    <source>
        <dbReference type="Proteomes" id="UP000507962"/>
    </source>
</evidence>
<feature type="compositionally biased region" description="Basic and acidic residues" evidence="1">
    <location>
        <begin position="57"/>
        <end position="70"/>
    </location>
</feature>
<dbReference type="RefSeq" id="WP_180142929.1">
    <property type="nucleotide sequence ID" value="NZ_CAADHO010000006.1"/>
</dbReference>
<protein>
    <submittedName>
        <fullName evidence="3">Zinc-ribbon domain</fullName>
    </submittedName>
</protein>
<proteinExistence type="predicted"/>
<keyword evidence="4" id="KW-1185">Reference proteome</keyword>
<evidence type="ECO:0000259" key="2">
    <source>
        <dbReference type="Pfam" id="PF13717"/>
    </source>
</evidence>
<reference evidence="3 4" key="1">
    <citation type="submission" date="2019-03" db="EMBL/GenBank/DDBJ databases">
        <authorList>
            <person name="Nijsse B."/>
        </authorList>
    </citation>
    <scope>NUCLEOTIDE SEQUENCE [LARGE SCALE GENOMIC DNA]</scope>
    <source>
        <strain evidence="3">Desulfoluna butyratoxydans MSL71</strain>
    </source>
</reference>
<dbReference type="Pfam" id="PF13717">
    <property type="entry name" value="Zn_ribbon_4"/>
    <property type="match status" value="1"/>
</dbReference>
<dbReference type="Proteomes" id="UP000507962">
    <property type="component" value="Unassembled WGS sequence"/>
</dbReference>
<dbReference type="AlphaFoldDB" id="A0A4U8YPZ2"/>
<dbReference type="Gene3D" id="3.40.50.2300">
    <property type="match status" value="1"/>
</dbReference>
<gene>
    <name evidence="3" type="ORF">MSL71_35440</name>
</gene>
<dbReference type="EMBL" id="CAADHO010000006">
    <property type="protein sequence ID" value="VFQ45881.1"/>
    <property type="molecule type" value="Genomic_DNA"/>
</dbReference>
<dbReference type="SUPFAM" id="SSF52172">
    <property type="entry name" value="CheY-like"/>
    <property type="match status" value="1"/>
</dbReference>
<feature type="domain" description="Zinc finger/thioredoxin putative" evidence="2">
    <location>
        <begin position="1"/>
        <end position="35"/>
    </location>
</feature>
<organism evidence="3 4">
    <name type="scientific">Desulfoluna butyratoxydans</name>
    <dbReference type="NCBI Taxonomy" id="231438"/>
    <lineage>
        <taxon>Bacteria</taxon>
        <taxon>Pseudomonadati</taxon>
        <taxon>Thermodesulfobacteriota</taxon>
        <taxon>Desulfobacteria</taxon>
        <taxon>Desulfobacterales</taxon>
        <taxon>Desulfolunaceae</taxon>
        <taxon>Desulfoluna</taxon>
    </lineage>
</organism>
<dbReference type="InterPro" id="IPR011006">
    <property type="entry name" value="CheY-like_superfamily"/>
</dbReference>
<evidence type="ECO:0000256" key="1">
    <source>
        <dbReference type="SAM" id="MobiDB-lite"/>
    </source>
</evidence>
<evidence type="ECO:0000313" key="3">
    <source>
        <dbReference type="EMBL" id="VFQ45881.1"/>
    </source>
</evidence>
<feature type="region of interest" description="Disordered" evidence="1">
    <location>
        <begin position="38"/>
        <end position="78"/>
    </location>
</feature>